<keyword evidence="2" id="KW-1185">Reference proteome</keyword>
<evidence type="ECO:0000313" key="2">
    <source>
        <dbReference type="Proteomes" id="UP000056968"/>
    </source>
</evidence>
<dbReference type="EMBL" id="CP013264">
    <property type="protein sequence ID" value="ALR21462.1"/>
    <property type="molecule type" value="Genomic_DNA"/>
</dbReference>
<dbReference type="Proteomes" id="UP000056968">
    <property type="component" value="Chromosome"/>
</dbReference>
<gene>
    <name evidence="1" type="ORF">ATN00_15365</name>
</gene>
<proteinExistence type="predicted"/>
<accession>A0A0S3F1E1</accession>
<dbReference type="AlphaFoldDB" id="A0A0S3F1E1"/>
<name>A0A0S3F1E1_9SPHN</name>
<evidence type="ECO:0000313" key="1">
    <source>
        <dbReference type="EMBL" id="ALR21462.1"/>
    </source>
</evidence>
<dbReference type="KEGG" id="sbd:ATN00_15365"/>
<organism evidence="1 2">
    <name type="scientific">Sphingobium baderi</name>
    <dbReference type="NCBI Taxonomy" id="1332080"/>
    <lineage>
        <taxon>Bacteria</taxon>
        <taxon>Pseudomonadati</taxon>
        <taxon>Pseudomonadota</taxon>
        <taxon>Alphaproteobacteria</taxon>
        <taxon>Sphingomonadales</taxon>
        <taxon>Sphingomonadaceae</taxon>
        <taxon>Sphingobium</taxon>
    </lineage>
</organism>
<sequence length="107" mass="12343">MQRAYFRTQFGDGTRLRNQVEGKHSGLFIIHSEAGRVFQEEMFIELGRREKPDAILTPELSDEHQGLANWFADKQSTKCREGFRASFHGNAIFGKQPRPATFLQCLR</sequence>
<protein>
    <submittedName>
        <fullName evidence="1">Uncharacterized protein</fullName>
    </submittedName>
</protein>
<reference evidence="1 2" key="1">
    <citation type="submission" date="2015-11" db="EMBL/GenBank/DDBJ databases">
        <title>A Two-component Flavoprotein Monooxygenase System MeaXY Responsible for para-Hydroxylation of 2-Methyl-6-ethylaniline and 2,6-Diethylaniline in Sphingobium baderi DE-13.</title>
        <authorList>
            <person name="Cheng M."/>
            <person name="Meng Q."/>
            <person name="Yang Y."/>
            <person name="Chu C."/>
            <person name="Yan X."/>
            <person name="He J."/>
            <person name="Li S."/>
        </authorList>
    </citation>
    <scope>NUCLEOTIDE SEQUENCE [LARGE SCALE GENOMIC DNA]</scope>
    <source>
        <strain evidence="1 2">DE-13</strain>
    </source>
</reference>